<feature type="transmembrane region" description="Helical" evidence="1">
    <location>
        <begin position="42"/>
        <end position="71"/>
    </location>
</feature>
<keyword evidence="1" id="KW-0472">Membrane</keyword>
<evidence type="ECO:0000256" key="1">
    <source>
        <dbReference type="SAM" id="Phobius"/>
    </source>
</evidence>
<protein>
    <submittedName>
        <fullName evidence="2">Uncharacterized protein</fullName>
    </submittedName>
</protein>
<name>A0A7N0TZ69_KALFE</name>
<reference evidence="2" key="1">
    <citation type="submission" date="2021-01" db="UniProtKB">
        <authorList>
            <consortium name="EnsemblPlants"/>
        </authorList>
    </citation>
    <scope>IDENTIFICATION</scope>
</reference>
<keyword evidence="1" id="KW-0812">Transmembrane</keyword>
<sequence>MSATEVVAARTEAVEIESAERGAADGDENAKKKKGLLGLNGYALAGAVLACTNSILLGYDIGVMSGALLFIETQMHLSNSRKELLVSALSSNPWMVGKATMRGGVGGGCRHPGDTCAWVYYVHYFVQMALKDPQGFICHFYNCTSRTL</sequence>
<evidence type="ECO:0000313" key="2">
    <source>
        <dbReference type="EnsemblPlants" id="Kaladp0048s0687.1.v1.1"/>
    </source>
</evidence>
<dbReference type="Gramene" id="Kaladp0048s0687.1.v1.1">
    <property type="protein sequence ID" value="Kaladp0048s0687.1.v1.1"/>
    <property type="gene ID" value="Kaladp0048s0687.v1.1"/>
</dbReference>
<dbReference type="EnsemblPlants" id="Kaladp0048s0687.1.v1.1">
    <property type="protein sequence ID" value="Kaladp0048s0687.1.v1.1"/>
    <property type="gene ID" value="Kaladp0048s0687.v1.1"/>
</dbReference>
<keyword evidence="3" id="KW-1185">Reference proteome</keyword>
<dbReference type="Proteomes" id="UP000594263">
    <property type="component" value="Unplaced"/>
</dbReference>
<evidence type="ECO:0000313" key="3">
    <source>
        <dbReference type="Proteomes" id="UP000594263"/>
    </source>
</evidence>
<accession>A0A7N0TZ69</accession>
<proteinExistence type="predicted"/>
<keyword evidence="1" id="KW-1133">Transmembrane helix</keyword>
<dbReference type="AlphaFoldDB" id="A0A7N0TZ69"/>
<organism evidence="2 3">
    <name type="scientific">Kalanchoe fedtschenkoi</name>
    <name type="common">Lavender scallops</name>
    <name type="synonym">South American air plant</name>
    <dbReference type="NCBI Taxonomy" id="63787"/>
    <lineage>
        <taxon>Eukaryota</taxon>
        <taxon>Viridiplantae</taxon>
        <taxon>Streptophyta</taxon>
        <taxon>Embryophyta</taxon>
        <taxon>Tracheophyta</taxon>
        <taxon>Spermatophyta</taxon>
        <taxon>Magnoliopsida</taxon>
        <taxon>eudicotyledons</taxon>
        <taxon>Gunneridae</taxon>
        <taxon>Pentapetalae</taxon>
        <taxon>Saxifragales</taxon>
        <taxon>Crassulaceae</taxon>
        <taxon>Kalanchoe</taxon>
    </lineage>
</organism>